<evidence type="ECO:0008006" key="3">
    <source>
        <dbReference type="Google" id="ProtNLM"/>
    </source>
</evidence>
<reference evidence="1 2" key="1">
    <citation type="journal article" date="2017" name="Water Res.">
        <title>Discovery and metagenomic analysis of an anammox bacterial enrichment related to Candidatus "Brocadia caroliniensis" in a full-scale glycerol-fed nitritation-denitritation separate centrate treatment process.</title>
        <authorList>
            <person name="Park H."/>
            <person name="Brotto A.C."/>
            <person name="van Loosdrecht M.C."/>
            <person name="Chandran K."/>
        </authorList>
    </citation>
    <scope>NUCLEOTIDE SEQUENCE [LARGE SCALE GENOMIC DNA]</scope>
    <source>
        <strain evidence="1">26THWARD</strain>
    </source>
</reference>
<evidence type="ECO:0000313" key="2">
    <source>
        <dbReference type="Proteomes" id="UP000189681"/>
    </source>
</evidence>
<organism evidence="1 2">
    <name type="scientific">Candidatus Brocadia carolinensis</name>
    <dbReference type="NCBI Taxonomy" id="1004156"/>
    <lineage>
        <taxon>Bacteria</taxon>
        <taxon>Pseudomonadati</taxon>
        <taxon>Planctomycetota</taxon>
        <taxon>Candidatus Brocadiia</taxon>
        <taxon>Candidatus Brocadiales</taxon>
        <taxon>Candidatus Brocadiaceae</taxon>
        <taxon>Candidatus Brocadia</taxon>
    </lineage>
</organism>
<evidence type="ECO:0000313" key="1">
    <source>
        <dbReference type="EMBL" id="OOP57700.1"/>
    </source>
</evidence>
<comment type="caution">
    <text evidence="1">The sequence shown here is derived from an EMBL/GenBank/DDBJ whole genome shotgun (WGS) entry which is preliminary data.</text>
</comment>
<dbReference type="AlphaFoldDB" id="A0A1V4AX38"/>
<dbReference type="EMBL" id="AYTS01000019">
    <property type="protein sequence ID" value="OOP57700.1"/>
    <property type="molecule type" value="Genomic_DNA"/>
</dbReference>
<accession>A0A1V4AX38</accession>
<gene>
    <name evidence="1" type="ORF">AYP45_01950</name>
</gene>
<name>A0A1V4AX38_9BACT</name>
<dbReference type="STRING" id="1004156.AYP45_01950"/>
<sequence>MHIGALKKEAGRDFGLVRISLQNPQEPVNENTFHFSLDRERLRRTLLREGRYLLRSNMQVASPETVWESYLLLTRREQAFKDLKGSLSIRPIWHQLEKRIEAHIFVSFLAFCLHTTLRNLARGRAAGLTSEAILEKLSSMQMIDVHLPTTDGRHIVMSRYTQPEKDVSLLLAQLGLTLPEQPPPKVYASGQVGL</sequence>
<protein>
    <recommendedName>
        <fullName evidence="3">Transposase IS4-like domain-containing protein</fullName>
    </recommendedName>
</protein>
<proteinExistence type="predicted"/>
<dbReference type="Proteomes" id="UP000189681">
    <property type="component" value="Unassembled WGS sequence"/>
</dbReference>